<organism evidence="2 3">
    <name type="scientific">Kitasatospora nipponensis</name>
    <dbReference type="NCBI Taxonomy" id="258049"/>
    <lineage>
        <taxon>Bacteria</taxon>
        <taxon>Bacillati</taxon>
        <taxon>Actinomycetota</taxon>
        <taxon>Actinomycetes</taxon>
        <taxon>Kitasatosporales</taxon>
        <taxon>Streptomycetaceae</taxon>
        <taxon>Kitasatospora</taxon>
    </lineage>
</organism>
<sequence length="215" mass="22548">MRHTFLRLTVFGASGAVGSRVVAEALRRGHAVTAVVRSPESLAALPGEVTGYLADATDAEAVTKLTDGQDVVIGATRPASGREPELAAVTEAMLTAVARGGGRLLLVGGAATLLVDGTPLMDTPDFPAQLGPIAQACREQYETCLAAGPESDWTYLAPPAELSPGVRTGHYRLGRDELLTDEAGRSAVSMEDLAVALLDEAERPQHRRARFTVGY</sequence>
<protein>
    <submittedName>
        <fullName evidence="2">NAD(P)-dependent oxidoreductase</fullName>
    </submittedName>
</protein>
<dbReference type="Proteomes" id="UP001500037">
    <property type="component" value="Unassembled WGS sequence"/>
</dbReference>
<dbReference type="InterPro" id="IPR051606">
    <property type="entry name" value="Polyketide_Oxido-like"/>
</dbReference>
<gene>
    <name evidence="2" type="ORF">GCM10009665_72520</name>
</gene>
<dbReference type="EMBL" id="BAAALF010000249">
    <property type="protein sequence ID" value="GAA1274553.1"/>
    <property type="molecule type" value="Genomic_DNA"/>
</dbReference>
<evidence type="ECO:0000259" key="1">
    <source>
        <dbReference type="Pfam" id="PF13460"/>
    </source>
</evidence>
<keyword evidence="3" id="KW-1185">Reference proteome</keyword>
<dbReference type="RefSeq" id="WP_344446494.1">
    <property type="nucleotide sequence ID" value="NZ_BAAALF010000249.1"/>
</dbReference>
<proteinExistence type="predicted"/>
<dbReference type="Gene3D" id="3.40.50.720">
    <property type="entry name" value="NAD(P)-binding Rossmann-like Domain"/>
    <property type="match status" value="1"/>
</dbReference>
<comment type="caution">
    <text evidence="2">The sequence shown here is derived from an EMBL/GenBank/DDBJ whole genome shotgun (WGS) entry which is preliminary data.</text>
</comment>
<name>A0ABN1WZS4_9ACTN</name>
<dbReference type="InterPro" id="IPR016040">
    <property type="entry name" value="NAD(P)-bd_dom"/>
</dbReference>
<dbReference type="PANTHER" id="PTHR43355">
    <property type="entry name" value="FLAVIN REDUCTASE (NADPH)"/>
    <property type="match status" value="1"/>
</dbReference>
<evidence type="ECO:0000313" key="3">
    <source>
        <dbReference type="Proteomes" id="UP001500037"/>
    </source>
</evidence>
<evidence type="ECO:0000313" key="2">
    <source>
        <dbReference type="EMBL" id="GAA1274553.1"/>
    </source>
</evidence>
<dbReference type="InterPro" id="IPR036291">
    <property type="entry name" value="NAD(P)-bd_dom_sf"/>
</dbReference>
<feature type="domain" description="NAD(P)-binding" evidence="1">
    <location>
        <begin position="12"/>
        <end position="202"/>
    </location>
</feature>
<reference evidence="2 3" key="1">
    <citation type="journal article" date="2019" name="Int. J. Syst. Evol. Microbiol.">
        <title>The Global Catalogue of Microorganisms (GCM) 10K type strain sequencing project: providing services to taxonomists for standard genome sequencing and annotation.</title>
        <authorList>
            <consortium name="The Broad Institute Genomics Platform"/>
            <consortium name="The Broad Institute Genome Sequencing Center for Infectious Disease"/>
            <person name="Wu L."/>
            <person name="Ma J."/>
        </authorList>
    </citation>
    <scope>NUCLEOTIDE SEQUENCE [LARGE SCALE GENOMIC DNA]</scope>
    <source>
        <strain evidence="2 3">JCM 13004</strain>
    </source>
</reference>
<dbReference type="PANTHER" id="PTHR43355:SF2">
    <property type="entry name" value="FLAVIN REDUCTASE (NADPH)"/>
    <property type="match status" value="1"/>
</dbReference>
<accession>A0ABN1WZS4</accession>
<dbReference type="SUPFAM" id="SSF51735">
    <property type="entry name" value="NAD(P)-binding Rossmann-fold domains"/>
    <property type="match status" value="1"/>
</dbReference>
<dbReference type="Pfam" id="PF13460">
    <property type="entry name" value="NAD_binding_10"/>
    <property type="match status" value="1"/>
</dbReference>